<dbReference type="EMBL" id="FJOG01000054">
    <property type="protein sequence ID" value="CZR68397.1"/>
    <property type="molecule type" value="Genomic_DNA"/>
</dbReference>
<dbReference type="Proteomes" id="UP000184330">
    <property type="component" value="Unassembled WGS sequence"/>
</dbReference>
<feature type="compositionally biased region" description="Pro residues" evidence="1">
    <location>
        <begin position="295"/>
        <end position="304"/>
    </location>
</feature>
<dbReference type="OrthoDB" id="4524805at2759"/>
<dbReference type="STRING" id="576137.A0A1L7XTV6"/>
<sequence length="494" mass="53623">MHRGTDTAINPPLILLFILSGISSANILFDPPKNNPLNIDWDPAPSPEDGPPASAHASRDPALIPAQVGAILGAYLFSVCIVGIALILIGRKLRLSVQRAAKALDIEMVHPAPIKTTQLSPSPLTPGGGPRNFSWPSPEKDAKNPYVFPSALRSPTTPPGTDPFVDTRIVEADREMLNRDLEDIYAHVMEQEEAKAAGVNVKEMPPPPLQKTGPVPMPAPQRGSSADKKSRPSNLNFEDPPKQRSRASSIISALVSPRKKNLRQMRISSPMATPLSATFPHSAASDEEPLTPKYYNPPPPPPIPTDQVPYTHSRNNSSGISPTRSIDQQLNQMNLNPYAQAINHRPNPSQTSVQSSRRDPESATSATSQTPLFPPSRSQKSTPQPTASNNSSVRALPLRQFEQPLQSPSFVPSTKTTVLERQGPAHNGPNTAGLKTPWSAGAVPYSPYQPFTPLIPITPRLVTKEERKAKKKAEGRTPVLEMVKSEDETWDSGY</sequence>
<feature type="compositionally biased region" description="Polar residues" evidence="1">
    <location>
        <begin position="346"/>
        <end position="355"/>
    </location>
</feature>
<evidence type="ECO:0000313" key="4">
    <source>
        <dbReference type="Proteomes" id="UP000184330"/>
    </source>
</evidence>
<keyword evidence="4" id="KW-1185">Reference proteome</keyword>
<feature type="compositionally biased region" description="Polar residues" evidence="1">
    <location>
        <begin position="403"/>
        <end position="419"/>
    </location>
</feature>
<accession>A0A1L7XTV6</accession>
<protein>
    <submittedName>
        <fullName evidence="3">Uncharacterized protein</fullName>
    </submittedName>
</protein>
<feature type="region of interest" description="Disordered" evidence="1">
    <location>
        <begin position="117"/>
        <end position="140"/>
    </location>
</feature>
<keyword evidence="2" id="KW-1133">Transmembrane helix</keyword>
<reference evidence="3 4" key="1">
    <citation type="submission" date="2016-03" db="EMBL/GenBank/DDBJ databases">
        <authorList>
            <person name="Ploux O."/>
        </authorList>
    </citation>
    <scope>NUCLEOTIDE SEQUENCE [LARGE SCALE GENOMIC DNA]</scope>
    <source>
        <strain evidence="3 4">UAMH 11012</strain>
    </source>
</reference>
<feature type="compositionally biased region" description="Pro residues" evidence="1">
    <location>
        <begin position="204"/>
        <end position="219"/>
    </location>
</feature>
<feature type="region of interest" description="Disordered" evidence="1">
    <location>
        <begin position="468"/>
        <end position="494"/>
    </location>
</feature>
<keyword evidence="2" id="KW-0812">Transmembrane</keyword>
<evidence type="ECO:0000256" key="2">
    <source>
        <dbReference type="SAM" id="Phobius"/>
    </source>
</evidence>
<feature type="compositionally biased region" description="Polar residues" evidence="1">
    <location>
        <begin position="362"/>
        <end position="393"/>
    </location>
</feature>
<feature type="region of interest" description="Disordered" evidence="1">
    <location>
        <begin position="197"/>
        <end position="324"/>
    </location>
</feature>
<feature type="compositionally biased region" description="Polar residues" evidence="1">
    <location>
        <begin position="312"/>
        <end position="324"/>
    </location>
</feature>
<evidence type="ECO:0000313" key="3">
    <source>
        <dbReference type="EMBL" id="CZR68397.1"/>
    </source>
</evidence>
<gene>
    <name evidence="3" type="ORF">PAC_18296</name>
</gene>
<feature type="region of interest" description="Disordered" evidence="1">
    <location>
        <begin position="38"/>
        <end position="58"/>
    </location>
</feature>
<feature type="transmembrane region" description="Helical" evidence="2">
    <location>
        <begin position="68"/>
        <end position="89"/>
    </location>
</feature>
<feature type="transmembrane region" description="Helical" evidence="2">
    <location>
        <begin position="12"/>
        <end position="29"/>
    </location>
</feature>
<dbReference type="AlphaFoldDB" id="A0A1L7XTV6"/>
<name>A0A1L7XTV6_9HELO</name>
<evidence type="ECO:0000256" key="1">
    <source>
        <dbReference type="SAM" id="MobiDB-lite"/>
    </source>
</evidence>
<proteinExistence type="predicted"/>
<keyword evidence="2" id="KW-0472">Membrane</keyword>
<feature type="region of interest" description="Disordered" evidence="1">
    <location>
        <begin position="340"/>
        <end position="436"/>
    </location>
</feature>
<organism evidence="3 4">
    <name type="scientific">Phialocephala subalpina</name>
    <dbReference type="NCBI Taxonomy" id="576137"/>
    <lineage>
        <taxon>Eukaryota</taxon>
        <taxon>Fungi</taxon>
        <taxon>Dikarya</taxon>
        <taxon>Ascomycota</taxon>
        <taxon>Pezizomycotina</taxon>
        <taxon>Leotiomycetes</taxon>
        <taxon>Helotiales</taxon>
        <taxon>Mollisiaceae</taxon>
        <taxon>Phialocephala</taxon>
        <taxon>Phialocephala fortinii species complex</taxon>
    </lineage>
</organism>